<dbReference type="InterPro" id="IPR000782">
    <property type="entry name" value="FAS1_domain"/>
</dbReference>
<feature type="domain" description="FAS1" evidence="2">
    <location>
        <begin position="182"/>
        <end position="301"/>
    </location>
</feature>
<dbReference type="PANTHER" id="PTHR10900:SF77">
    <property type="entry name" value="FI19380P1"/>
    <property type="match status" value="1"/>
</dbReference>
<accession>A0A317SID9</accession>
<organism evidence="3 4">
    <name type="scientific">Tuber magnatum</name>
    <name type="common">white Piedmont truffle</name>
    <dbReference type="NCBI Taxonomy" id="42249"/>
    <lineage>
        <taxon>Eukaryota</taxon>
        <taxon>Fungi</taxon>
        <taxon>Dikarya</taxon>
        <taxon>Ascomycota</taxon>
        <taxon>Pezizomycotina</taxon>
        <taxon>Pezizomycetes</taxon>
        <taxon>Pezizales</taxon>
        <taxon>Tuberaceae</taxon>
        <taxon>Tuber</taxon>
    </lineage>
</organism>
<feature type="domain" description="FAS1" evidence="2">
    <location>
        <begin position="1"/>
        <end position="180"/>
    </location>
</feature>
<dbReference type="PANTHER" id="PTHR10900">
    <property type="entry name" value="PERIOSTIN-RELATED"/>
    <property type="match status" value="1"/>
</dbReference>
<dbReference type="InterPro" id="IPR050904">
    <property type="entry name" value="Adhesion/Biosynth-related"/>
</dbReference>
<dbReference type="SUPFAM" id="SSF82153">
    <property type="entry name" value="FAS1 domain"/>
    <property type="match status" value="2"/>
</dbReference>
<reference evidence="3 4" key="1">
    <citation type="submission" date="2018-03" db="EMBL/GenBank/DDBJ databases">
        <title>Genomes of Pezizomycetes fungi and the evolution of truffles.</title>
        <authorList>
            <person name="Murat C."/>
            <person name="Payen T."/>
            <person name="Noel B."/>
            <person name="Kuo A."/>
            <person name="Martin F.M."/>
        </authorList>
    </citation>
    <scope>NUCLEOTIDE SEQUENCE [LARGE SCALE GENOMIC DNA]</scope>
    <source>
        <strain evidence="3">091103-1</strain>
    </source>
</reference>
<dbReference type="Pfam" id="PF02469">
    <property type="entry name" value="Fasciclin"/>
    <property type="match status" value="2"/>
</dbReference>
<comment type="caution">
    <text evidence="3">The sequence shown here is derived from an EMBL/GenBank/DDBJ whole genome shotgun (WGS) entry which is preliminary data.</text>
</comment>
<feature type="signal peptide" evidence="1">
    <location>
        <begin position="1"/>
        <end position="15"/>
    </location>
</feature>
<dbReference type="EMBL" id="PYWC01000082">
    <property type="protein sequence ID" value="PWW73280.1"/>
    <property type="molecule type" value="Genomic_DNA"/>
</dbReference>
<feature type="chain" id="PRO_5016351822" evidence="1">
    <location>
        <begin position="16"/>
        <end position="337"/>
    </location>
</feature>
<dbReference type="AlphaFoldDB" id="A0A317SID9"/>
<evidence type="ECO:0000259" key="2">
    <source>
        <dbReference type="PROSITE" id="PS50213"/>
    </source>
</evidence>
<dbReference type="PROSITE" id="PS50213">
    <property type="entry name" value="FAS1"/>
    <property type="match status" value="2"/>
</dbReference>
<proteinExistence type="predicted"/>
<name>A0A317SID9_9PEZI</name>
<evidence type="ECO:0000313" key="3">
    <source>
        <dbReference type="EMBL" id="PWW73280.1"/>
    </source>
</evidence>
<dbReference type="Gene3D" id="2.30.180.10">
    <property type="entry name" value="FAS1 domain"/>
    <property type="match status" value="2"/>
</dbReference>
<dbReference type="OrthoDB" id="286301at2759"/>
<dbReference type="InterPro" id="IPR036378">
    <property type="entry name" value="FAS1_dom_sf"/>
</dbReference>
<dbReference type="SMART" id="SM00554">
    <property type="entry name" value="FAS1"/>
    <property type="match status" value="2"/>
</dbReference>
<keyword evidence="1" id="KW-0732">Signal</keyword>
<dbReference type="Proteomes" id="UP000246991">
    <property type="component" value="Unassembled WGS sequence"/>
</dbReference>
<evidence type="ECO:0000313" key="4">
    <source>
        <dbReference type="Proteomes" id="UP000246991"/>
    </source>
</evidence>
<sequence>MKFLSLALLATPVLTQSLKQALEGSPHGKLIAKDIGDDKKAQDAFVPAGKSQVTLFLPTDKALENHRSNAPRPGQKSKRALLPNEYEIASYSSADGKLSLSDLGQDKVLKTQNTDATTGKPNDLVTEGGVDGKLPNKLMARTNMTFPDVSVFGGLGAKAKIVAGDVLFDCGVIHFVDMVLDVPKRCSFTINSLGYKNFQAALAEAGLTATIDQSTTTLFSYADDVFTSTADKSPNTLKQHIVPGFIAYSPVLDDVKTLTTAANTTLKVSYKNGQYFINNSPIIRSNVICNNGVVHTLGKLLVDPIVTYKPGSDAASSRVNQMTIVGALFLTVWNYLV</sequence>
<evidence type="ECO:0000256" key="1">
    <source>
        <dbReference type="SAM" id="SignalP"/>
    </source>
</evidence>
<gene>
    <name evidence="3" type="ORF">C7212DRAFT_284765</name>
</gene>
<keyword evidence="4" id="KW-1185">Reference proteome</keyword>
<protein>
    <submittedName>
        <fullName evidence="3">FAS1 domain-containing protein</fullName>
    </submittedName>
</protein>
<dbReference type="STRING" id="42249.A0A317SID9"/>